<proteinExistence type="predicted"/>
<evidence type="ECO:0000313" key="1">
    <source>
        <dbReference type="EMBL" id="MFD2275119.1"/>
    </source>
</evidence>
<protein>
    <submittedName>
        <fullName evidence="1">Uncharacterized protein</fullName>
    </submittedName>
</protein>
<accession>A0ABW5DZE1</accession>
<dbReference type="EMBL" id="JBHUJC010000003">
    <property type="protein sequence ID" value="MFD2275119.1"/>
    <property type="molecule type" value="Genomic_DNA"/>
</dbReference>
<organism evidence="1 2">
    <name type="scientific">Rubritalea spongiae</name>
    <dbReference type="NCBI Taxonomy" id="430797"/>
    <lineage>
        <taxon>Bacteria</taxon>
        <taxon>Pseudomonadati</taxon>
        <taxon>Verrucomicrobiota</taxon>
        <taxon>Verrucomicrobiia</taxon>
        <taxon>Verrucomicrobiales</taxon>
        <taxon>Rubritaleaceae</taxon>
        <taxon>Rubritalea</taxon>
    </lineage>
</organism>
<dbReference type="Proteomes" id="UP001597297">
    <property type="component" value="Unassembled WGS sequence"/>
</dbReference>
<name>A0ABW5DZE1_9BACT</name>
<dbReference type="RefSeq" id="WP_377094863.1">
    <property type="nucleotide sequence ID" value="NZ_JBHSJM010000001.1"/>
</dbReference>
<sequence>MLKDFPLPHENIGKREGVAGKRAHVAEISYMTPQSREGVRTGTSSKRPRNTINLRSELLELTSTSSGILEVITLVLDRRGGDDILPLRNTPAVNTVTPVRYSSARVHKALDNGESGPTTKPMPQCNAADTPNAVGLGHVTKKGGKLRLLN</sequence>
<comment type="caution">
    <text evidence="1">The sequence shown here is derived from an EMBL/GenBank/DDBJ whole genome shotgun (WGS) entry which is preliminary data.</text>
</comment>
<keyword evidence="2" id="KW-1185">Reference proteome</keyword>
<reference evidence="2" key="1">
    <citation type="journal article" date="2019" name="Int. J. Syst. Evol. Microbiol.">
        <title>The Global Catalogue of Microorganisms (GCM) 10K type strain sequencing project: providing services to taxonomists for standard genome sequencing and annotation.</title>
        <authorList>
            <consortium name="The Broad Institute Genomics Platform"/>
            <consortium name="The Broad Institute Genome Sequencing Center for Infectious Disease"/>
            <person name="Wu L."/>
            <person name="Ma J."/>
        </authorList>
    </citation>
    <scope>NUCLEOTIDE SEQUENCE [LARGE SCALE GENOMIC DNA]</scope>
    <source>
        <strain evidence="2">JCM 16545</strain>
    </source>
</reference>
<evidence type="ECO:0000313" key="2">
    <source>
        <dbReference type="Proteomes" id="UP001597297"/>
    </source>
</evidence>
<gene>
    <name evidence="1" type="ORF">ACFSQZ_01435</name>
</gene>